<dbReference type="EMBL" id="BAABCW010000014">
    <property type="protein sequence ID" value="GAA3515443.1"/>
    <property type="molecule type" value="Genomic_DNA"/>
</dbReference>
<keyword evidence="2" id="KW-1185">Reference proteome</keyword>
<comment type="caution">
    <text evidence="1">The sequence shown here is derived from an EMBL/GenBank/DDBJ whole genome shotgun (WGS) entry which is preliminary data.</text>
</comment>
<sequence>MLGQSTLKLQKGIVIDSLFIPENKNGTYSIYLPKSFDLTRKWPILLGFSSKENARDLTKLFSNTAEELGYIVVVANFPEKFSNIKDRSSYISLFLNHIFSLFPIHERRVYALGIDDDAVLSSLLPAAYNTFNGVVAINNSYYYFFDEFVKLRKDFLYAGVIDYKNYRYRDFERIKKYLNRKLITADIYLYDEEISIPPEDVLTKVVTSFTLQDMLKGKIEMDTLWVKNQFDKDQMAIDSLVKEKSLVTAYEELRSMRKKYHLFFDISNLKEQQKKIRKTSEYRKERRLQVKYKNQELFLREQLRLSLEEDALLVQYKNLGWWQYKVDGFTKMMKTQEKYASTMAIRMSDFIKELVIGYKLENRVKGKIKEKEIEERKIFLNMLSTIVDPQDYESYKNVISLCAIDQDTATSLFYLEKMLKNGYSDLDGLYTIEGTLNLKISKEYNTLVKKYLGTSKYFSFIDP</sequence>
<dbReference type="InterPro" id="IPR029058">
    <property type="entry name" value="AB_hydrolase_fold"/>
</dbReference>
<evidence type="ECO:0000313" key="1">
    <source>
        <dbReference type="EMBL" id="GAA3515443.1"/>
    </source>
</evidence>
<name>A0ABP6URL2_9FLAO</name>
<dbReference type="RefSeq" id="WP_344929114.1">
    <property type="nucleotide sequence ID" value="NZ_BAABCW010000014.1"/>
</dbReference>
<gene>
    <name evidence="1" type="ORF">GCM10022393_31770</name>
</gene>
<evidence type="ECO:0000313" key="2">
    <source>
        <dbReference type="Proteomes" id="UP001500459"/>
    </source>
</evidence>
<proteinExistence type="predicted"/>
<reference evidence="2" key="1">
    <citation type="journal article" date="2019" name="Int. J. Syst. Evol. Microbiol.">
        <title>The Global Catalogue of Microorganisms (GCM) 10K type strain sequencing project: providing services to taxonomists for standard genome sequencing and annotation.</title>
        <authorList>
            <consortium name="The Broad Institute Genomics Platform"/>
            <consortium name="The Broad Institute Genome Sequencing Center for Infectious Disease"/>
            <person name="Wu L."/>
            <person name="Ma J."/>
        </authorList>
    </citation>
    <scope>NUCLEOTIDE SEQUENCE [LARGE SCALE GENOMIC DNA]</scope>
    <source>
        <strain evidence="2">JCM 17106</strain>
    </source>
</reference>
<organism evidence="1 2">
    <name type="scientific">Aquimarina addita</name>
    <dbReference type="NCBI Taxonomy" id="870485"/>
    <lineage>
        <taxon>Bacteria</taxon>
        <taxon>Pseudomonadati</taxon>
        <taxon>Bacteroidota</taxon>
        <taxon>Flavobacteriia</taxon>
        <taxon>Flavobacteriales</taxon>
        <taxon>Flavobacteriaceae</taxon>
        <taxon>Aquimarina</taxon>
    </lineage>
</organism>
<dbReference type="Proteomes" id="UP001500459">
    <property type="component" value="Unassembled WGS sequence"/>
</dbReference>
<dbReference type="SUPFAM" id="SSF53474">
    <property type="entry name" value="alpha/beta-Hydrolases"/>
    <property type="match status" value="1"/>
</dbReference>
<accession>A0ABP6URL2</accession>
<protein>
    <submittedName>
        <fullName evidence="1">Uncharacterized protein</fullName>
    </submittedName>
</protein>